<dbReference type="Proteomes" id="UP000007796">
    <property type="component" value="Unassembled WGS sequence"/>
</dbReference>
<name>F0XQ37_GROCL</name>
<dbReference type="RefSeq" id="XP_014169535.1">
    <property type="nucleotide sequence ID" value="XM_014314060.1"/>
</dbReference>
<keyword evidence="2" id="KW-0812">Transmembrane</keyword>
<dbReference type="EMBL" id="GL629801">
    <property type="protein sequence ID" value="EFX00053.1"/>
    <property type="molecule type" value="Genomic_DNA"/>
</dbReference>
<dbReference type="eggNOG" id="ENOG502RZT9">
    <property type="taxonomic scope" value="Eukaryota"/>
</dbReference>
<feature type="compositionally biased region" description="Basic and acidic residues" evidence="1">
    <location>
        <begin position="99"/>
        <end position="121"/>
    </location>
</feature>
<feature type="transmembrane region" description="Helical" evidence="2">
    <location>
        <begin position="137"/>
        <end position="163"/>
    </location>
</feature>
<dbReference type="HOGENOM" id="CLU_611185_0_0_1"/>
<dbReference type="OrthoDB" id="5394254at2759"/>
<reference evidence="3 4" key="1">
    <citation type="journal article" date="2011" name="Proc. Natl. Acad. Sci. U.S.A.">
        <title>Genome and transcriptome analyses of the mountain pine beetle-fungal symbiont Grosmannia clavigera, a lodgepole pine pathogen.</title>
        <authorList>
            <person name="DiGuistini S."/>
            <person name="Wang Y."/>
            <person name="Liao N.Y."/>
            <person name="Taylor G."/>
            <person name="Tanguay P."/>
            <person name="Feau N."/>
            <person name="Henrissat B."/>
            <person name="Chan S.K."/>
            <person name="Hesse-Orce U."/>
            <person name="Alamouti S.M."/>
            <person name="Tsui C.K.M."/>
            <person name="Docking R.T."/>
            <person name="Levasseur A."/>
            <person name="Haridas S."/>
            <person name="Robertson G."/>
            <person name="Birol I."/>
            <person name="Holt R.A."/>
            <person name="Marra M.A."/>
            <person name="Hamelin R.C."/>
            <person name="Hirst M."/>
            <person name="Jones S.J.M."/>
            <person name="Bohlmann J."/>
            <person name="Breuil C."/>
        </authorList>
    </citation>
    <scope>NUCLEOTIDE SEQUENCE [LARGE SCALE GENOMIC DNA]</scope>
    <source>
        <strain evidence="4">kw1407 / UAMH 11150</strain>
    </source>
</reference>
<keyword evidence="4" id="KW-1185">Reference proteome</keyword>
<sequence>MARIKNSAKSASKSAANNDAALTASSTPATRRTAPTITVRSEPRKTRKTRTKEETGQTSGKGRQDVKTDRTYKVVKHKQKPKESDDEQDEQDEEQDVGGQDKETEEGLEHAKHESSDRDLHSLLPGALSPSVDTSRALGVIAVCAIVSSALSLASHMLVNWITSTSTLPPPWAAWTSYLGAMALPSALTPISSLAIRMCKISLAWGRITNVVALDVLAYGPMVYLFAVLHCIPLPAALVVAAIDLIADVLPLLAWKRLADSTTSDDDDDDGVDEAGTIKADLTSDSGGFGDPVTYACSAAFASALYSFTFVQACRLYLPRIFVVHFWNIATVKPVRTLPISATFPPSVSEFGKAVFLGWPSVVLSLVCGVAAYSFIFTGTSSPPSASPSYKKFVAVRTAALSLVVSTNIFLQCFMGVRGIDVVGALTYAAVWAAAPLLVGAALALARS</sequence>
<evidence type="ECO:0000256" key="1">
    <source>
        <dbReference type="SAM" id="MobiDB-lite"/>
    </source>
</evidence>
<dbReference type="AlphaFoldDB" id="F0XQ37"/>
<evidence type="ECO:0000313" key="4">
    <source>
        <dbReference type="Proteomes" id="UP000007796"/>
    </source>
</evidence>
<feature type="transmembrane region" description="Helical" evidence="2">
    <location>
        <begin position="426"/>
        <end position="446"/>
    </location>
</feature>
<feature type="transmembrane region" description="Helical" evidence="2">
    <location>
        <begin position="396"/>
        <end position="414"/>
    </location>
</feature>
<dbReference type="InParanoid" id="F0XQ37"/>
<feature type="compositionally biased region" description="Acidic residues" evidence="1">
    <location>
        <begin position="84"/>
        <end position="96"/>
    </location>
</feature>
<keyword evidence="2" id="KW-0472">Membrane</keyword>
<dbReference type="GeneID" id="25980557"/>
<feature type="transmembrane region" description="Helical" evidence="2">
    <location>
        <begin position="354"/>
        <end position="376"/>
    </location>
</feature>
<organism evidence="4">
    <name type="scientific">Grosmannia clavigera (strain kw1407 / UAMH 11150)</name>
    <name type="common">Blue stain fungus</name>
    <name type="synonym">Graphiocladiella clavigera</name>
    <dbReference type="NCBI Taxonomy" id="655863"/>
    <lineage>
        <taxon>Eukaryota</taxon>
        <taxon>Fungi</taxon>
        <taxon>Dikarya</taxon>
        <taxon>Ascomycota</taxon>
        <taxon>Pezizomycotina</taxon>
        <taxon>Sordariomycetes</taxon>
        <taxon>Sordariomycetidae</taxon>
        <taxon>Ophiostomatales</taxon>
        <taxon>Ophiostomataceae</taxon>
        <taxon>Leptographium</taxon>
    </lineage>
</organism>
<keyword evidence="2" id="KW-1133">Transmembrane helix</keyword>
<protein>
    <submittedName>
        <fullName evidence="3">Uncharacterized protein</fullName>
    </submittedName>
</protein>
<feature type="region of interest" description="Disordered" evidence="1">
    <location>
        <begin position="1"/>
        <end position="122"/>
    </location>
</feature>
<feature type="compositionally biased region" description="Basic and acidic residues" evidence="1">
    <location>
        <begin position="62"/>
        <end position="72"/>
    </location>
</feature>
<gene>
    <name evidence="3" type="ORF">CMQ_7055</name>
</gene>
<feature type="compositionally biased region" description="Low complexity" evidence="1">
    <location>
        <begin position="1"/>
        <end position="36"/>
    </location>
</feature>
<proteinExistence type="predicted"/>
<accession>F0XQ37</accession>
<feature type="transmembrane region" description="Helical" evidence="2">
    <location>
        <begin position="175"/>
        <end position="196"/>
    </location>
</feature>
<evidence type="ECO:0000313" key="3">
    <source>
        <dbReference type="EMBL" id="EFX00053.1"/>
    </source>
</evidence>
<evidence type="ECO:0000256" key="2">
    <source>
        <dbReference type="SAM" id="Phobius"/>
    </source>
</evidence>
<feature type="transmembrane region" description="Helical" evidence="2">
    <location>
        <begin position="208"/>
        <end position="229"/>
    </location>
</feature>